<dbReference type="InterPro" id="IPR006968">
    <property type="entry name" value="RUS_fam"/>
</dbReference>
<evidence type="ECO:0000313" key="8">
    <source>
        <dbReference type="Proteomes" id="UP000274131"/>
    </source>
</evidence>
<dbReference type="PANTHER" id="PTHR12770:SF31">
    <property type="entry name" value="RUS FAMILY MEMBER 1"/>
    <property type="match status" value="1"/>
</dbReference>
<comment type="subcellular location">
    <subcellularLocation>
        <location evidence="1">Membrane</location>
    </subcellularLocation>
</comment>
<keyword evidence="4" id="KW-1133">Transmembrane helix</keyword>
<feature type="domain" description="Protein root UVB sensitive/RUS" evidence="6">
    <location>
        <begin position="33"/>
        <end position="270"/>
    </location>
</feature>
<evidence type="ECO:0000256" key="4">
    <source>
        <dbReference type="ARBA" id="ARBA00022989"/>
    </source>
</evidence>
<reference evidence="7 8" key="2">
    <citation type="submission" date="2018-10" db="EMBL/GenBank/DDBJ databases">
        <authorList>
            <consortium name="Pathogen Informatics"/>
        </authorList>
    </citation>
    <scope>NUCLEOTIDE SEQUENCE [LARGE SCALE GENOMIC DNA]</scope>
</reference>
<evidence type="ECO:0000259" key="6">
    <source>
        <dbReference type="Pfam" id="PF04884"/>
    </source>
</evidence>
<dbReference type="PANTHER" id="PTHR12770">
    <property type="entry name" value="RUS1 FAMILY PROTEIN C16ORF58"/>
    <property type="match status" value="1"/>
</dbReference>
<gene>
    <name evidence="7" type="ORF">EVEC_LOCUS6903</name>
</gene>
<name>A0A0N4VA96_ENTVE</name>
<dbReference type="WBParaSite" id="EVEC_0000738201-mRNA-1">
    <property type="protein sequence ID" value="EVEC_0000738201-mRNA-1"/>
    <property type="gene ID" value="EVEC_0000738201"/>
</dbReference>
<dbReference type="GO" id="GO:0016020">
    <property type="term" value="C:membrane"/>
    <property type="evidence" value="ECO:0007669"/>
    <property type="project" value="UniProtKB-SubCell"/>
</dbReference>
<keyword evidence="5" id="KW-0472">Membrane</keyword>
<dbReference type="Pfam" id="PF04884">
    <property type="entry name" value="UVB_sens_prot"/>
    <property type="match status" value="1"/>
</dbReference>
<dbReference type="EMBL" id="UXUI01008691">
    <property type="protein sequence ID" value="VDD92152.1"/>
    <property type="molecule type" value="Genomic_DNA"/>
</dbReference>
<reference evidence="9" key="1">
    <citation type="submission" date="2017-02" db="UniProtKB">
        <authorList>
            <consortium name="WormBaseParasite"/>
        </authorList>
    </citation>
    <scope>IDENTIFICATION</scope>
</reference>
<dbReference type="Proteomes" id="UP000274131">
    <property type="component" value="Unassembled WGS sequence"/>
</dbReference>
<evidence type="ECO:0000313" key="7">
    <source>
        <dbReference type="EMBL" id="VDD92152.1"/>
    </source>
</evidence>
<dbReference type="OrthoDB" id="364779at2759"/>
<organism evidence="9">
    <name type="scientific">Enterobius vermicularis</name>
    <name type="common">Human pinworm</name>
    <dbReference type="NCBI Taxonomy" id="51028"/>
    <lineage>
        <taxon>Eukaryota</taxon>
        <taxon>Metazoa</taxon>
        <taxon>Ecdysozoa</taxon>
        <taxon>Nematoda</taxon>
        <taxon>Chromadorea</taxon>
        <taxon>Rhabditida</taxon>
        <taxon>Spirurina</taxon>
        <taxon>Oxyuridomorpha</taxon>
        <taxon>Oxyuroidea</taxon>
        <taxon>Oxyuridae</taxon>
        <taxon>Enterobius</taxon>
    </lineage>
</organism>
<comment type="similarity">
    <text evidence="2">Belongs to the RUS1 family.</text>
</comment>
<accession>A0A0N4VA96</accession>
<dbReference type="InterPro" id="IPR054549">
    <property type="entry name" value="UVB_sens_RUS_dom"/>
</dbReference>
<dbReference type="AlphaFoldDB" id="A0A0N4VA96"/>
<keyword evidence="8" id="KW-1185">Reference proteome</keyword>
<evidence type="ECO:0000313" key="9">
    <source>
        <dbReference type="WBParaSite" id="EVEC_0000738201-mRNA-1"/>
    </source>
</evidence>
<evidence type="ECO:0000256" key="3">
    <source>
        <dbReference type="ARBA" id="ARBA00022692"/>
    </source>
</evidence>
<evidence type="ECO:0000256" key="2">
    <source>
        <dbReference type="ARBA" id="ARBA00007558"/>
    </source>
</evidence>
<evidence type="ECO:0000256" key="1">
    <source>
        <dbReference type="ARBA" id="ARBA00004370"/>
    </source>
</evidence>
<sequence>MGEYLIEHRKEGALVAEIRGCRIFSTKPASPAKQSSLTLILQDLFLPKGYPNSVSPDYIAYQKWDTLQAFASSMTSALATEAILRGAGVGNKSASVLAAAVAWLLKDGLGMVSKIGFTWYSSSKLDSDCKTWRLVADIFNDVAFSLDLFAPMFPRVFTFIVCISSVARSIVGVAGCGTRAVVVQHQAIIGNAADVAAKDSAQETLVNVSALLYSLILLPLISGNITVTWVLYILFTFIHLSANYRAVMALNLRTFNRSLLYVVTRAYIKNGSVLSVSKANAREPLFQRLPGVRHYGVSLIDVLTPTSSTAARFLETDFAVMYDGAKAESQTASLAISSGSSFEAQVRGAFYAEYALATGKLVAFIFL</sequence>
<proteinExistence type="inferred from homology"/>
<protein>
    <submittedName>
        <fullName evidence="9">DUF647-domain-containing protein</fullName>
    </submittedName>
</protein>
<evidence type="ECO:0000256" key="5">
    <source>
        <dbReference type="ARBA" id="ARBA00023136"/>
    </source>
</evidence>
<keyword evidence="3" id="KW-0812">Transmembrane</keyword>